<dbReference type="PANTHER" id="PTHR37310:SF1">
    <property type="entry name" value="CYTOPLASMIC PROTEIN"/>
    <property type="match status" value="1"/>
</dbReference>
<dbReference type="AlphaFoldDB" id="A0A318JIC3"/>
<dbReference type="CDD" id="cd08026">
    <property type="entry name" value="DUF326"/>
    <property type="match status" value="1"/>
</dbReference>
<dbReference type="Gene3D" id="1.20.1270.360">
    <property type="match status" value="1"/>
</dbReference>
<proteinExistence type="predicted"/>
<protein>
    <recommendedName>
        <fullName evidence="3">Four-helix bundle copper-binding protein</fullName>
    </recommendedName>
</protein>
<evidence type="ECO:0000313" key="1">
    <source>
        <dbReference type="EMBL" id="PXX47063.1"/>
    </source>
</evidence>
<sequence length="147" mass="16644">MCTNVQYKCCHRFIMNPQHLYFDPIRREQVVGYRQEKTMNMNDMQSCIDACNKCYQTCLQTAMNHCLDTGGRHVEPAHFRLMMNCAQICQTSVDLQLSGSAFCAKYCALCAEICEACADSCAELDQMGDCEKVCRDCANSCRAMANQ</sequence>
<dbReference type="Pfam" id="PF03860">
    <property type="entry name" value="Csp"/>
    <property type="match status" value="1"/>
</dbReference>
<reference evidence="1 2" key="1">
    <citation type="submission" date="2018-05" db="EMBL/GenBank/DDBJ databases">
        <title>Genomic Encyclopedia of Type Strains, Phase IV (KMG-IV): sequencing the most valuable type-strain genomes for metagenomic binning, comparative biology and taxonomic classification.</title>
        <authorList>
            <person name="Goeker M."/>
        </authorList>
    </citation>
    <scope>NUCLEOTIDE SEQUENCE [LARGE SCALE GENOMIC DNA]</scope>
    <source>
        <strain evidence="1 2">DSM 19792</strain>
    </source>
</reference>
<dbReference type="PANTHER" id="PTHR37310">
    <property type="entry name" value="CYTOPLASMIC PROTEIN-RELATED"/>
    <property type="match status" value="1"/>
</dbReference>
<dbReference type="InterPro" id="IPR005560">
    <property type="entry name" value="Csp_YhjQ"/>
</dbReference>
<evidence type="ECO:0008006" key="3">
    <source>
        <dbReference type="Google" id="ProtNLM"/>
    </source>
</evidence>
<dbReference type="InterPro" id="IPR044543">
    <property type="entry name" value="YHJQ-like"/>
</dbReference>
<dbReference type="EMBL" id="QJKB01000001">
    <property type="protein sequence ID" value="PXX47063.1"/>
    <property type="molecule type" value="Genomic_DNA"/>
</dbReference>
<gene>
    <name evidence="1" type="ORF">DFR42_101639</name>
</gene>
<dbReference type="Proteomes" id="UP000247792">
    <property type="component" value="Unassembled WGS sequence"/>
</dbReference>
<evidence type="ECO:0000313" key="2">
    <source>
        <dbReference type="Proteomes" id="UP000247792"/>
    </source>
</evidence>
<organism evidence="1 2">
    <name type="scientific">Undibacterium pigrum</name>
    <dbReference type="NCBI Taxonomy" id="401470"/>
    <lineage>
        <taxon>Bacteria</taxon>
        <taxon>Pseudomonadati</taxon>
        <taxon>Pseudomonadota</taxon>
        <taxon>Betaproteobacteria</taxon>
        <taxon>Burkholderiales</taxon>
        <taxon>Oxalobacteraceae</taxon>
        <taxon>Undibacterium</taxon>
    </lineage>
</organism>
<name>A0A318JIC3_9BURK</name>
<comment type="caution">
    <text evidence="1">The sequence shown here is derived from an EMBL/GenBank/DDBJ whole genome shotgun (WGS) entry which is preliminary data.</text>
</comment>
<accession>A0A318JIC3</accession>
<keyword evidence="2" id="KW-1185">Reference proteome</keyword>